<comment type="caution">
    <text evidence="2">The sequence shown here is derived from an EMBL/GenBank/DDBJ whole genome shotgun (WGS) entry which is preliminary data.</text>
</comment>
<protein>
    <submittedName>
        <fullName evidence="2">Uncharacterized protein</fullName>
    </submittedName>
</protein>
<name>A0ABD6C9F1_9EURY</name>
<dbReference type="EMBL" id="JBHUDJ010000002">
    <property type="protein sequence ID" value="MFD1586685.1"/>
    <property type="molecule type" value="Genomic_DNA"/>
</dbReference>
<keyword evidence="1" id="KW-0472">Membrane</keyword>
<proteinExistence type="predicted"/>
<organism evidence="2 3">
    <name type="scientific">Halorientalis brevis</name>
    <dbReference type="NCBI Taxonomy" id="1126241"/>
    <lineage>
        <taxon>Archaea</taxon>
        <taxon>Methanobacteriati</taxon>
        <taxon>Methanobacteriota</taxon>
        <taxon>Stenosarchaea group</taxon>
        <taxon>Halobacteria</taxon>
        <taxon>Halobacteriales</taxon>
        <taxon>Haloarculaceae</taxon>
        <taxon>Halorientalis</taxon>
    </lineage>
</organism>
<dbReference type="AlphaFoldDB" id="A0ABD6C9F1"/>
<gene>
    <name evidence="2" type="ORF">ACFR9U_06795</name>
</gene>
<keyword evidence="1" id="KW-1133">Transmembrane helix</keyword>
<feature type="transmembrane region" description="Helical" evidence="1">
    <location>
        <begin position="90"/>
        <end position="108"/>
    </location>
</feature>
<dbReference type="RefSeq" id="WP_247379198.1">
    <property type="nucleotide sequence ID" value="NZ_JALLGV010000007.1"/>
</dbReference>
<accession>A0ABD6C9F1</accession>
<evidence type="ECO:0000256" key="1">
    <source>
        <dbReference type="SAM" id="Phobius"/>
    </source>
</evidence>
<feature type="transmembrane region" description="Helical" evidence="1">
    <location>
        <begin position="59"/>
        <end position="78"/>
    </location>
</feature>
<keyword evidence="1" id="KW-0812">Transmembrane</keyword>
<feature type="transmembrane region" description="Helical" evidence="1">
    <location>
        <begin position="31"/>
        <end position="47"/>
    </location>
</feature>
<reference evidence="2 3" key="1">
    <citation type="journal article" date="2019" name="Int. J. Syst. Evol. Microbiol.">
        <title>The Global Catalogue of Microorganisms (GCM) 10K type strain sequencing project: providing services to taxonomists for standard genome sequencing and annotation.</title>
        <authorList>
            <consortium name="The Broad Institute Genomics Platform"/>
            <consortium name="The Broad Institute Genome Sequencing Center for Infectious Disease"/>
            <person name="Wu L."/>
            <person name="Ma J."/>
        </authorList>
    </citation>
    <scope>NUCLEOTIDE SEQUENCE [LARGE SCALE GENOMIC DNA]</scope>
    <source>
        <strain evidence="2 3">CGMCC 1.12125</strain>
    </source>
</reference>
<sequence length="117" mass="12677">MPEWFRPKFGLLLGGFPVVLLWIVGFRDGQLLVLLALTWALGGWLTARQWEVWNGQGPEKLWGILAGILPFAVGKYGVHGGLPLSNEQEYALQLLVFGVGLTAVGLGVEMGTSAEKS</sequence>
<evidence type="ECO:0000313" key="3">
    <source>
        <dbReference type="Proteomes" id="UP001597119"/>
    </source>
</evidence>
<feature type="transmembrane region" description="Helical" evidence="1">
    <location>
        <begin position="9"/>
        <end position="25"/>
    </location>
</feature>
<dbReference type="Proteomes" id="UP001597119">
    <property type="component" value="Unassembled WGS sequence"/>
</dbReference>
<keyword evidence="3" id="KW-1185">Reference proteome</keyword>
<evidence type="ECO:0000313" key="2">
    <source>
        <dbReference type="EMBL" id="MFD1586685.1"/>
    </source>
</evidence>